<organism evidence="3 4">
    <name type="scientific">Ramularia collo-cygni</name>
    <dbReference type="NCBI Taxonomy" id="112498"/>
    <lineage>
        <taxon>Eukaryota</taxon>
        <taxon>Fungi</taxon>
        <taxon>Dikarya</taxon>
        <taxon>Ascomycota</taxon>
        <taxon>Pezizomycotina</taxon>
        <taxon>Dothideomycetes</taxon>
        <taxon>Dothideomycetidae</taxon>
        <taxon>Mycosphaerellales</taxon>
        <taxon>Mycosphaerellaceae</taxon>
        <taxon>Ramularia</taxon>
    </lineage>
</organism>
<evidence type="ECO:0000256" key="2">
    <source>
        <dbReference type="ARBA" id="ARBA00019014"/>
    </source>
</evidence>
<dbReference type="EMBL" id="FJUY01000009">
    <property type="protein sequence ID" value="CZT20732.1"/>
    <property type="molecule type" value="Genomic_DNA"/>
</dbReference>
<evidence type="ECO:0000313" key="3">
    <source>
        <dbReference type="EMBL" id="CZT20732.1"/>
    </source>
</evidence>
<dbReference type="SUPFAM" id="SSF110395">
    <property type="entry name" value="CutC-like"/>
    <property type="match status" value="1"/>
</dbReference>
<comment type="similarity">
    <text evidence="1">Belongs to the CutC family.</text>
</comment>
<dbReference type="InterPro" id="IPR005627">
    <property type="entry name" value="CutC-like"/>
</dbReference>
<dbReference type="Gene3D" id="3.20.20.380">
    <property type="entry name" value="Copper homeostasis (CutC) domain"/>
    <property type="match status" value="1"/>
</dbReference>
<proteinExistence type="inferred from homology"/>
<gene>
    <name evidence="3" type="ORF">RCC_06590</name>
</gene>
<dbReference type="GO" id="GO:0005507">
    <property type="term" value="F:copper ion binding"/>
    <property type="evidence" value="ECO:0007669"/>
    <property type="project" value="TreeGrafter"/>
</dbReference>
<dbReference type="RefSeq" id="XP_023627621.1">
    <property type="nucleotide sequence ID" value="XM_023771853.1"/>
</dbReference>
<dbReference type="AlphaFoldDB" id="A0A2D3UTC7"/>
<name>A0A2D3UTC7_9PEZI</name>
<keyword evidence="4" id="KW-1185">Reference proteome</keyword>
<dbReference type="GeneID" id="35601725"/>
<protein>
    <recommendedName>
        <fullName evidence="2">Copper homeostasis protein cutC homolog</fullName>
    </recommendedName>
</protein>
<dbReference type="Proteomes" id="UP000225277">
    <property type="component" value="Unassembled WGS sequence"/>
</dbReference>
<dbReference type="PANTHER" id="PTHR12598">
    <property type="entry name" value="COPPER HOMEOSTASIS PROTEIN CUTC"/>
    <property type="match status" value="1"/>
</dbReference>
<evidence type="ECO:0000313" key="4">
    <source>
        <dbReference type="Proteomes" id="UP000225277"/>
    </source>
</evidence>
<dbReference type="HAMAP" id="MF_00795">
    <property type="entry name" value="CutC"/>
    <property type="match status" value="1"/>
</dbReference>
<dbReference type="STRING" id="112498.A0A2D3UTC7"/>
<dbReference type="PANTHER" id="PTHR12598:SF0">
    <property type="entry name" value="COPPER HOMEOSTASIS PROTEIN CUTC HOMOLOG"/>
    <property type="match status" value="1"/>
</dbReference>
<sequence length="225" mass="24052">MLEVACFNVASAIVAAENHADRIELCEDQAAGGTTPSLDWLIQVKARVSIPVFVMIRPRGGDFVYTEAEFARMQEELQAFKQSADGFVFGILDSESKVDKSRTAELVRFVHPKPCTFHRAFDQTSDHYAALEDVITTGCKAILSSGGQPTALEGINVLGELVKKAGDRIVIIPGGSVRAANSARILQSTGAKVLHSSCCPSSTSSAITAELPDVAEVRGMVQSLQ</sequence>
<dbReference type="InterPro" id="IPR036822">
    <property type="entry name" value="CutC-like_dom_sf"/>
</dbReference>
<reference evidence="3 4" key="1">
    <citation type="submission" date="2016-03" db="EMBL/GenBank/DDBJ databases">
        <authorList>
            <person name="Ploux O."/>
        </authorList>
    </citation>
    <scope>NUCLEOTIDE SEQUENCE [LARGE SCALE GENOMIC DNA]</scope>
    <source>
        <strain evidence="3 4">URUG2</strain>
    </source>
</reference>
<evidence type="ECO:0000256" key="1">
    <source>
        <dbReference type="ARBA" id="ARBA00007768"/>
    </source>
</evidence>
<dbReference type="OrthoDB" id="7392499at2759"/>
<dbReference type="Pfam" id="PF03932">
    <property type="entry name" value="CutC"/>
    <property type="match status" value="1"/>
</dbReference>
<accession>A0A2D3UTC7</accession>